<name>A0ABX2TEQ0_9PROT</name>
<dbReference type="InterPro" id="IPR050273">
    <property type="entry name" value="GppA/Ppx_hydrolase"/>
</dbReference>
<evidence type="ECO:0000259" key="1">
    <source>
        <dbReference type="Pfam" id="PF02541"/>
    </source>
</evidence>
<dbReference type="Gene3D" id="3.30.420.40">
    <property type="match status" value="1"/>
</dbReference>
<dbReference type="InterPro" id="IPR043129">
    <property type="entry name" value="ATPase_NBD"/>
</dbReference>
<dbReference type="SUPFAM" id="SSF53067">
    <property type="entry name" value="Actin-like ATPase domain"/>
    <property type="match status" value="2"/>
</dbReference>
<keyword evidence="3" id="KW-1185">Reference proteome</keyword>
<dbReference type="PANTHER" id="PTHR30005:SF0">
    <property type="entry name" value="RETROGRADE REGULATION PROTEIN 2"/>
    <property type="match status" value="1"/>
</dbReference>
<accession>A0ABX2TEQ0</accession>
<feature type="domain" description="Ppx/GppA phosphatase N-terminal" evidence="1">
    <location>
        <begin position="60"/>
        <end position="352"/>
    </location>
</feature>
<evidence type="ECO:0000313" key="2">
    <source>
        <dbReference type="EMBL" id="NYZ22815.1"/>
    </source>
</evidence>
<dbReference type="EMBL" id="JABFDB010000021">
    <property type="protein sequence ID" value="NYZ22815.1"/>
    <property type="molecule type" value="Genomic_DNA"/>
</dbReference>
<evidence type="ECO:0000313" key="3">
    <source>
        <dbReference type="Proteomes" id="UP000584642"/>
    </source>
</evidence>
<dbReference type="CDD" id="cd24054">
    <property type="entry name" value="ASKHA_NBD_AaPPX-GppA_MtPPX2-like"/>
    <property type="match status" value="1"/>
</dbReference>
<dbReference type="Proteomes" id="UP000584642">
    <property type="component" value="Unassembled WGS sequence"/>
</dbReference>
<dbReference type="Pfam" id="PF02541">
    <property type="entry name" value="Ppx-GppA"/>
    <property type="match status" value="1"/>
</dbReference>
<reference evidence="2 3" key="1">
    <citation type="submission" date="2020-05" db="EMBL/GenBank/DDBJ databases">
        <title>Azospirillum oleiclasticum sp. nov, a nitrogen-fixing and heavy crude oil-emulsifying bacterium isolated from the crude oil of Yumen Oilfield.</title>
        <authorList>
            <person name="Wu D."/>
            <person name="Cai M."/>
            <person name="Zhang X."/>
        </authorList>
    </citation>
    <scope>NUCLEOTIDE SEQUENCE [LARGE SCALE GENOMIC DNA]</scope>
    <source>
        <strain evidence="2 3">ROY-1-1-2</strain>
    </source>
</reference>
<sequence>MPIPGWAWCPGRKGGGVDLQVHSDRQDDIGRIRVANPARPIFAALDLGTNNCRLLVARPTLGGYRVIDAFSRIVRLGEGVCRTERLSDPAMARALSALRVCGAKIRRRGVTAVRAVGTEACRRAVNCGEFVDAVERETGIAIEIITSQEEGRLALVGCAPLLDASHPYALIFDIGGGSTELMWLAVEPGGRPRILDQVSVRCGVIGLTEQYGGDRIDRATYRRMLDEVADAIEPFEARNDIRSRMEAGEVQLLGTSGTVTTLAGIHLGLPRYDRRLVDGSFLRVDHARAVIRRLLALDFCGRAAHPCIGTERADLVIGGCAVLEAICDCWPAERLRIADRGLREGILVELMGSVPAALGTRQDHGR</sequence>
<protein>
    <submittedName>
        <fullName evidence="2">Ppx/GppA family phosphatase</fullName>
    </submittedName>
</protein>
<gene>
    <name evidence="2" type="ORF">HND93_24155</name>
</gene>
<dbReference type="Gene3D" id="3.30.420.150">
    <property type="entry name" value="Exopolyphosphatase. Domain 2"/>
    <property type="match status" value="1"/>
</dbReference>
<dbReference type="PANTHER" id="PTHR30005">
    <property type="entry name" value="EXOPOLYPHOSPHATASE"/>
    <property type="match status" value="1"/>
</dbReference>
<dbReference type="InterPro" id="IPR003695">
    <property type="entry name" value="Ppx_GppA_N"/>
</dbReference>
<organism evidence="2 3">
    <name type="scientific">Azospirillum oleiclasticum</name>
    <dbReference type="NCBI Taxonomy" id="2735135"/>
    <lineage>
        <taxon>Bacteria</taxon>
        <taxon>Pseudomonadati</taxon>
        <taxon>Pseudomonadota</taxon>
        <taxon>Alphaproteobacteria</taxon>
        <taxon>Rhodospirillales</taxon>
        <taxon>Azospirillaceae</taxon>
        <taxon>Azospirillum</taxon>
    </lineage>
</organism>
<comment type="caution">
    <text evidence="2">The sequence shown here is derived from an EMBL/GenBank/DDBJ whole genome shotgun (WGS) entry which is preliminary data.</text>
</comment>
<proteinExistence type="predicted"/>